<feature type="signal peptide" evidence="10">
    <location>
        <begin position="1"/>
        <end position="31"/>
    </location>
</feature>
<feature type="chain" id="PRO_5015307205" description="mannan endo-1,4-beta-mannosidase" evidence="10">
    <location>
        <begin position="32"/>
        <end position="454"/>
    </location>
</feature>
<keyword evidence="13" id="KW-1185">Reference proteome</keyword>
<evidence type="ECO:0000256" key="2">
    <source>
        <dbReference type="ARBA" id="ARBA00004613"/>
    </source>
</evidence>
<comment type="similarity">
    <text evidence="3">Belongs to the glycosyl hydrolase 5 (cellulase A) family.</text>
</comment>
<comment type="catalytic activity">
    <reaction evidence="1">
        <text>Random hydrolysis of (1-&gt;4)-beta-D-mannosidic linkages in mannans, galactomannans and glucomannans.</text>
        <dbReference type="EC" id="3.2.1.78"/>
    </reaction>
</comment>
<dbReference type="InterPro" id="IPR045053">
    <property type="entry name" value="MAN-like"/>
</dbReference>
<evidence type="ECO:0000256" key="6">
    <source>
        <dbReference type="ARBA" id="ARBA00022729"/>
    </source>
</evidence>
<feature type="domain" description="Glycoside hydrolase family 5" evidence="11">
    <location>
        <begin position="38"/>
        <end position="373"/>
    </location>
</feature>
<dbReference type="PANTHER" id="PTHR31451:SF39">
    <property type="entry name" value="MANNAN ENDO-1,4-BETA-MANNOSIDASE 1"/>
    <property type="match status" value="1"/>
</dbReference>
<dbReference type="Gene3D" id="3.20.20.80">
    <property type="entry name" value="Glycosidases"/>
    <property type="match status" value="1"/>
</dbReference>
<name>A0A2R6XIL9_MARPO</name>
<dbReference type="InterPro" id="IPR017853">
    <property type="entry name" value="GH"/>
</dbReference>
<gene>
    <name evidence="12" type="ORF">MARPO_0013s0159</name>
</gene>
<keyword evidence="6 10" id="KW-0732">Signal</keyword>
<feature type="compositionally biased region" description="Low complexity" evidence="9">
    <location>
        <begin position="438"/>
        <end position="454"/>
    </location>
</feature>
<dbReference type="AlphaFoldDB" id="A0A2R6XIL9"/>
<dbReference type="EMBL" id="KZ772685">
    <property type="protein sequence ID" value="PTQ45960.1"/>
    <property type="molecule type" value="Genomic_DNA"/>
</dbReference>
<sequence length="454" mass="51155">MARPSTSVRSTSLRLLLGALLAHQLLVLVAADIKGGIISRKGTQFFDANGNPFLVHGCNFYWLMYQAADPSSRNLVDDVLEDAQRLGLNVGRTWAFADGGYRALQLSPGVYDETVFQALDYALVQARKHNMRLVLSLVNNYENYGGKPQYALWGRQRGHHVPNDDAFYTHPVLRTWYKNHVKRVLTRVNTISGIAYKDDPTIFAWELINEPRCETDPSGNTMAKWVKEMAAYVKSIDKKHMLEIGLEGFYGPKHGISRRWAYPFNTDNTGTDYIRLNKIANIDYATVHSYPDLWLTSWNNPAKLIFLRIWTNIHIRDANKVLKMPILFGEFGKSNRVSGYEPVQRQEFFWTVYNSVYSSIERGGGGVGSMLWQLLPKGMESWDDGFAVFASDPATSNVINSQTMRLATVSKALREARNASSSTSGSARARIRSKLESEPLSSSSSDTLPSTDFR</sequence>
<evidence type="ECO:0000256" key="10">
    <source>
        <dbReference type="SAM" id="SignalP"/>
    </source>
</evidence>
<dbReference type="PANTHER" id="PTHR31451">
    <property type="match status" value="1"/>
</dbReference>
<evidence type="ECO:0000256" key="1">
    <source>
        <dbReference type="ARBA" id="ARBA00001678"/>
    </source>
</evidence>
<proteinExistence type="inferred from homology"/>
<evidence type="ECO:0000256" key="3">
    <source>
        <dbReference type="ARBA" id="ARBA00005641"/>
    </source>
</evidence>
<dbReference type="Pfam" id="PF26410">
    <property type="entry name" value="GH5_mannosidase"/>
    <property type="match status" value="1"/>
</dbReference>
<evidence type="ECO:0000256" key="8">
    <source>
        <dbReference type="ARBA" id="ARBA00023295"/>
    </source>
</evidence>
<dbReference type="SUPFAM" id="SSF51445">
    <property type="entry name" value="(Trans)glycosidases"/>
    <property type="match status" value="1"/>
</dbReference>
<keyword evidence="5" id="KW-0964">Secreted</keyword>
<dbReference type="GO" id="GO:0016985">
    <property type="term" value="F:mannan endo-1,4-beta-mannosidase activity"/>
    <property type="evidence" value="ECO:0000318"/>
    <property type="project" value="GO_Central"/>
</dbReference>
<keyword evidence="8" id="KW-0326">Glycosidase</keyword>
<reference evidence="13" key="1">
    <citation type="journal article" date="2017" name="Cell">
        <title>Insights into land plant evolution garnered from the Marchantia polymorpha genome.</title>
        <authorList>
            <person name="Bowman J.L."/>
            <person name="Kohchi T."/>
            <person name="Yamato K.T."/>
            <person name="Jenkins J."/>
            <person name="Shu S."/>
            <person name="Ishizaki K."/>
            <person name="Yamaoka S."/>
            <person name="Nishihama R."/>
            <person name="Nakamura Y."/>
            <person name="Berger F."/>
            <person name="Adam C."/>
            <person name="Aki S.S."/>
            <person name="Althoff F."/>
            <person name="Araki T."/>
            <person name="Arteaga-Vazquez M.A."/>
            <person name="Balasubrmanian S."/>
            <person name="Barry K."/>
            <person name="Bauer D."/>
            <person name="Boehm C.R."/>
            <person name="Briginshaw L."/>
            <person name="Caballero-Perez J."/>
            <person name="Catarino B."/>
            <person name="Chen F."/>
            <person name="Chiyoda S."/>
            <person name="Chovatia M."/>
            <person name="Davies K.M."/>
            <person name="Delmans M."/>
            <person name="Demura T."/>
            <person name="Dierschke T."/>
            <person name="Dolan L."/>
            <person name="Dorantes-Acosta A.E."/>
            <person name="Eklund D.M."/>
            <person name="Florent S.N."/>
            <person name="Flores-Sandoval E."/>
            <person name="Fujiyama A."/>
            <person name="Fukuzawa H."/>
            <person name="Galik B."/>
            <person name="Grimanelli D."/>
            <person name="Grimwood J."/>
            <person name="Grossniklaus U."/>
            <person name="Hamada T."/>
            <person name="Haseloff J."/>
            <person name="Hetherington A.J."/>
            <person name="Higo A."/>
            <person name="Hirakawa Y."/>
            <person name="Hundley H.N."/>
            <person name="Ikeda Y."/>
            <person name="Inoue K."/>
            <person name="Inoue S.I."/>
            <person name="Ishida S."/>
            <person name="Jia Q."/>
            <person name="Kakita M."/>
            <person name="Kanazawa T."/>
            <person name="Kawai Y."/>
            <person name="Kawashima T."/>
            <person name="Kennedy M."/>
            <person name="Kinose K."/>
            <person name="Kinoshita T."/>
            <person name="Kohara Y."/>
            <person name="Koide E."/>
            <person name="Komatsu K."/>
            <person name="Kopischke S."/>
            <person name="Kubo M."/>
            <person name="Kyozuka J."/>
            <person name="Lagercrantz U."/>
            <person name="Lin S.S."/>
            <person name="Lindquist E."/>
            <person name="Lipzen A.M."/>
            <person name="Lu C.W."/>
            <person name="De Luna E."/>
            <person name="Martienssen R.A."/>
            <person name="Minamino N."/>
            <person name="Mizutani M."/>
            <person name="Mizutani M."/>
            <person name="Mochizuki N."/>
            <person name="Monte I."/>
            <person name="Mosher R."/>
            <person name="Nagasaki H."/>
            <person name="Nakagami H."/>
            <person name="Naramoto S."/>
            <person name="Nishitani K."/>
            <person name="Ohtani M."/>
            <person name="Okamoto T."/>
            <person name="Okumura M."/>
            <person name="Phillips J."/>
            <person name="Pollak B."/>
            <person name="Reinders A."/>
            <person name="Rovekamp M."/>
            <person name="Sano R."/>
            <person name="Sawa S."/>
            <person name="Schmid M.W."/>
            <person name="Shirakawa M."/>
            <person name="Solano R."/>
            <person name="Spunde A."/>
            <person name="Suetsugu N."/>
            <person name="Sugano S."/>
            <person name="Sugiyama A."/>
            <person name="Sun R."/>
            <person name="Suzuki Y."/>
            <person name="Takenaka M."/>
            <person name="Takezawa D."/>
            <person name="Tomogane H."/>
            <person name="Tsuzuki M."/>
            <person name="Ueda T."/>
            <person name="Umeda M."/>
            <person name="Ward J.M."/>
            <person name="Watanabe Y."/>
            <person name="Yazaki K."/>
            <person name="Yokoyama R."/>
            <person name="Yoshitake Y."/>
            <person name="Yotsui I."/>
            <person name="Zachgo S."/>
            <person name="Schmutz J."/>
        </authorList>
    </citation>
    <scope>NUCLEOTIDE SEQUENCE [LARGE SCALE GENOMIC DNA]</scope>
    <source>
        <strain evidence="13">Tak-1</strain>
    </source>
</reference>
<dbReference type="GO" id="GO:0005576">
    <property type="term" value="C:extracellular region"/>
    <property type="evidence" value="ECO:0007669"/>
    <property type="project" value="UniProtKB-SubCell"/>
</dbReference>
<dbReference type="InterPro" id="IPR001547">
    <property type="entry name" value="Glyco_hydro_5"/>
</dbReference>
<evidence type="ECO:0000256" key="7">
    <source>
        <dbReference type="ARBA" id="ARBA00022801"/>
    </source>
</evidence>
<keyword evidence="7" id="KW-0378">Hydrolase</keyword>
<evidence type="ECO:0000313" key="12">
    <source>
        <dbReference type="EMBL" id="PTQ45960.1"/>
    </source>
</evidence>
<evidence type="ECO:0000256" key="4">
    <source>
        <dbReference type="ARBA" id="ARBA00012706"/>
    </source>
</evidence>
<evidence type="ECO:0000313" key="13">
    <source>
        <dbReference type="Proteomes" id="UP000244005"/>
    </source>
</evidence>
<evidence type="ECO:0000259" key="11">
    <source>
        <dbReference type="Pfam" id="PF26410"/>
    </source>
</evidence>
<evidence type="ECO:0000256" key="9">
    <source>
        <dbReference type="SAM" id="MobiDB-lite"/>
    </source>
</evidence>
<dbReference type="OrthoDB" id="406631at2759"/>
<feature type="region of interest" description="Disordered" evidence="9">
    <location>
        <begin position="417"/>
        <end position="454"/>
    </location>
</feature>
<dbReference type="EC" id="3.2.1.78" evidence="4"/>
<dbReference type="Gramene" id="Mp8g06310.1">
    <property type="protein sequence ID" value="Mp8g06310.1.cds"/>
    <property type="gene ID" value="Mp8g06310"/>
</dbReference>
<accession>A0A2R6XIL9</accession>
<protein>
    <recommendedName>
        <fullName evidence="4">mannan endo-1,4-beta-mannosidase</fullName>
        <ecNumber evidence="4">3.2.1.78</ecNumber>
    </recommendedName>
</protein>
<evidence type="ECO:0000256" key="5">
    <source>
        <dbReference type="ARBA" id="ARBA00022525"/>
    </source>
</evidence>
<organism evidence="12 13">
    <name type="scientific">Marchantia polymorpha</name>
    <name type="common">Common liverwort</name>
    <name type="synonym">Marchantia aquatica</name>
    <dbReference type="NCBI Taxonomy" id="3197"/>
    <lineage>
        <taxon>Eukaryota</taxon>
        <taxon>Viridiplantae</taxon>
        <taxon>Streptophyta</taxon>
        <taxon>Embryophyta</taxon>
        <taxon>Marchantiophyta</taxon>
        <taxon>Marchantiopsida</taxon>
        <taxon>Marchantiidae</taxon>
        <taxon>Marchantiales</taxon>
        <taxon>Marchantiaceae</taxon>
        <taxon>Marchantia</taxon>
    </lineage>
</organism>
<dbReference type="FunFam" id="3.20.20.80:FF:000012">
    <property type="entry name" value="Mannan endo-1,4-beta-mannosidase 6"/>
    <property type="match status" value="1"/>
</dbReference>
<dbReference type="OMA" id="MNLGIDT"/>
<dbReference type="GO" id="GO:0000272">
    <property type="term" value="P:polysaccharide catabolic process"/>
    <property type="evidence" value="ECO:0007669"/>
    <property type="project" value="InterPro"/>
</dbReference>
<feature type="compositionally biased region" description="Low complexity" evidence="9">
    <location>
        <begin position="418"/>
        <end position="428"/>
    </location>
</feature>
<dbReference type="Proteomes" id="UP000244005">
    <property type="component" value="Unassembled WGS sequence"/>
</dbReference>
<comment type="subcellular location">
    <subcellularLocation>
        <location evidence="2">Secreted</location>
    </subcellularLocation>
</comment>